<dbReference type="SUPFAM" id="SSF52540">
    <property type="entry name" value="P-loop containing nucleoside triphosphate hydrolases"/>
    <property type="match status" value="1"/>
</dbReference>
<evidence type="ECO:0000256" key="4">
    <source>
        <dbReference type="ARBA" id="ARBA00023163"/>
    </source>
</evidence>
<reference evidence="8" key="1">
    <citation type="journal article" date="2021" name="bioRxiv">
        <title>Unraveling nitrogen, sulfur and carbon metabolic pathways and microbial community transcriptional responses to substrate deprivation and toxicity stresses in a bioreactor mimicking anoxic brackish coastal sediment conditions.</title>
        <authorList>
            <person name="Martins P.D."/>
            <person name="Echeveste M.J."/>
            <person name="Arshad A."/>
            <person name="Kurth J."/>
            <person name="Ouboter H."/>
            <person name="Jetten M.S.M."/>
            <person name="Welte C.U."/>
        </authorList>
    </citation>
    <scope>NUCLEOTIDE SEQUENCE</scope>
    <source>
        <strain evidence="8">MAG_39</strain>
    </source>
</reference>
<dbReference type="InterPro" id="IPR002197">
    <property type="entry name" value="HTH_Fis"/>
</dbReference>
<dbReference type="GO" id="GO:0005524">
    <property type="term" value="F:ATP binding"/>
    <property type="evidence" value="ECO:0007669"/>
    <property type="project" value="UniProtKB-KW"/>
</dbReference>
<dbReference type="InterPro" id="IPR001789">
    <property type="entry name" value="Sig_transdc_resp-reg_receiver"/>
</dbReference>
<evidence type="ECO:0000259" key="7">
    <source>
        <dbReference type="PROSITE" id="PS50110"/>
    </source>
</evidence>
<evidence type="ECO:0000259" key="6">
    <source>
        <dbReference type="PROSITE" id="PS50045"/>
    </source>
</evidence>
<dbReference type="PRINTS" id="PR01590">
    <property type="entry name" value="HTHFIS"/>
</dbReference>
<keyword evidence="2" id="KW-0067">ATP-binding</keyword>
<dbReference type="PROSITE" id="PS50045">
    <property type="entry name" value="SIGMA54_INTERACT_4"/>
    <property type="match status" value="1"/>
</dbReference>
<dbReference type="EMBL" id="JAIOIV010000120">
    <property type="protein sequence ID" value="MBZ0157565.1"/>
    <property type="molecule type" value="Genomic_DNA"/>
</dbReference>
<dbReference type="InterPro" id="IPR025943">
    <property type="entry name" value="Sigma_54_int_dom_ATP-bd_2"/>
</dbReference>
<evidence type="ECO:0000256" key="2">
    <source>
        <dbReference type="ARBA" id="ARBA00022840"/>
    </source>
</evidence>
<feature type="domain" description="Response regulatory" evidence="7">
    <location>
        <begin position="5"/>
        <end position="119"/>
    </location>
</feature>
<gene>
    <name evidence="8" type="ORF">K8I29_15305</name>
</gene>
<keyword evidence="4" id="KW-0804">Transcription</keyword>
<organism evidence="8 9">
    <name type="scientific">Candidatus Nitrobium versatile</name>
    <dbReference type="NCBI Taxonomy" id="2884831"/>
    <lineage>
        <taxon>Bacteria</taxon>
        <taxon>Pseudomonadati</taxon>
        <taxon>Nitrospirota</taxon>
        <taxon>Nitrospiria</taxon>
        <taxon>Nitrospirales</taxon>
        <taxon>Nitrospiraceae</taxon>
        <taxon>Candidatus Nitrobium</taxon>
    </lineage>
</organism>
<dbReference type="PROSITE" id="PS00675">
    <property type="entry name" value="SIGMA54_INTERACT_1"/>
    <property type="match status" value="1"/>
</dbReference>
<dbReference type="CDD" id="cd00009">
    <property type="entry name" value="AAA"/>
    <property type="match status" value="1"/>
</dbReference>
<dbReference type="InterPro" id="IPR003593">
    <property type="entry name" value="AAA+_ATPase"/>
</dbReference>
<dbReference type="InterPro" id="IPR027417">
    <property type="entry name" value="P-loop_NTPase"/>
</dbReference>
<dbReference type="Gene3D" id="3.40.50.2300">
    <property type="match status" value="1"/>
</dbReference>
<keyword evidence="5" id="KW-0597">Phosphoprotein</keyword>
<dbReference type="Proteomes" id="UP000705867">
    <property type="component" value="Unassembled WGS sequence"/>
</dbReference>
<dbReference type="InterPro" id="IPR011006">
    <property type="entry name" value="CheY-like_superfamily"/>
</dbReference>
<dbReference type="SMART" id="SM00448">
    <property type="entry name" value="REC"/>
    <property type="match status" value="1"/>
</dbReference>
<feature type="domain" description="Sigma-54 factor interaction" evidence="6">
    <location>
        <begin position="144"/>
        <end position="373"/>
    </location>
</feature>
<protein>
    <submittedName>
        <fullName evidence="8">Sigma-54 dependent transcriptional regulator</fullName>
    </submittedName>
</protein>
<dbReference type="InterPro" id="IPR009057">
    <property type="entry name" value="Homeodomain-like_sf"/>
</dbReference>
<dbReference type="FunFam" id="3.40.50.300:FF:000006">
    <property type="entry name" value="DNA-binding transcriptional regulator NtrC"/>
    <property type="match status" value="1"/>
</dbReference>
<dbReference type="GO" id="GO:0043565">
    <property type="term" value="F:sequence-specific DNA binding"/>
    <property type="evidence" value="ECO:0007669"/>
    <property type="project" value="InterPro"/>
</dbReference>
<dbReference type="AlphaFoldDB" id="A0A953JEA1"/>
<evidence type="ECO:0000256" key="3">
    <source>
        <dbReference type="ARBA" id="ARBA00023015"/>
    </source>
</evidence>
<keyword evidence="1" id="KW-0547">Nucleotide-binding</keyword>
<dbReference type="Pfam" id="PF02954">
    <property type="entry name" value="HTH_8"/>
    <property type="match status" value="1"/>
</dbReference>
<dbReference type="Pfam" id="PF00072">
    <property type="entry name" value="Response_reg"/>
    <property type="match status" value="1"/>
</dbReference>
<evidence type="ECO:0000256" key="5">
    <source>
        <dbReference type="PROSITE-ProRule" id="PRU00169"/>
    </source>
</evidence>
<dbReference type="InterPro" id="IPR002078">
    <property type="entry name" value="Sigma_54_int"/>
</dbReference>
<feature type="modified residue" description="4-aspartylphosphate" evidence="5">
    <location>
        <position position="54"/>
    </location>
</feature>
<dbReference type="Pfam" id="PF00158">
    <property type="entry name" value="Sigma54_activat"/>
    <property type="match status" value="1"/>
</dbReference>
<proteinExistence type="predicted"/>
<name>A0A953JEA1_9BACT</name>
<dbReference type="PANTHER" id="PTHR32071">
    <property type="entry name" value="TRANSCRIPTIONAL REGULATORY PROTEIN"/>
    <property type="match status" value="1"/>
</dbReference>
<dbReference type="Gene3D" id="3.40.50.300">
    <property type="entry name" value="P-loop containing nucleotide triphosphate hydrolases"/>
    <property type="match status" value="1"/>
</dbReference>
<sequence>MQKRAILVVEDRKSMSDMLVRTLQTQGFDAYAAFSVQEGIALLGRSGIDAVVTDLKLPDGEGMDVLTAARESFPHLPVIVMTAYGSIELAVRAVKEGAYDFITKPFDTDHLLRILTRALEERSMRRECAAIRREGGSCLVVPAMIGVSRIWREVMEKVDKIAPLRTTVLILGESGTGKELIARAIHHRSPRAKEPFIAINCAAIARDLVENEMFGHEKGAYTGAGEIKQGRFEMADKGTIFLDEVGEMELKLQAKLLRVLQESEFERVGGTKTVRVDVRVIAASNKDLERTVSEGTFREDLFYRLNVFPVTIPPLRARREDIIPLAQHFISLFSREMNKEGLSLSSEGERALLEHEWRGNVRELRNVMERAVILCEGDVLTVEHFSFPAAPLQEKAPQDAPLHDVAHYALRSAEKARIESVLVQTRGNKSKAAEILQVSYKTLLTKIKEYGIS</sequence>
<dbReference type="Pfam" id="PF25601">
    <property type="entry name" value="AAA_lid_14"/>
    <property type="match status" value="1"/>
</dbReference>
<dbReference type="SUPFAM" id="SSF46689">
    <property type="entry name" value="Homeodomain-like"/>
    <property type="match status" value="1"/>
</dbReference>
<evidence type="ECO:0000313" key="8">
    <source>
        <dbReference type="EMBL" id="MBZ0157565.1"/>
    </source>
</evidence>
<dbReference type="PROSITE" id="PS00676">
    <property type="entry name" value="SIGMA54_INTERACT_2"/>
    <property type="match status" value="1"/>
</dbReference>
<dbReference type="SUPFAM" id="SSF52172">
    <property type="entry name" value="CheY-like"/>
    <property type="match status" value="1"/>
</dbReference>
<dbReference type="PROSITE" id="PS50110">
    <property type="entry name" value="RESPONSE_REGULATORY"/>
    <property type="match status" value="1"/>
</dbReference>
<comment type="caution">
    <text evidence="8">The sequence shown here is derived from an EMBL/GenBank/DDBJ whole genome shotgun (WGS) entry which is preliminary data.</text>
</comment>
<dbReference type="GO" id="GO:0000160">
    <property type="term" value="P:phosphorelay signal transduction system"/>
    <property type="evidence" value="ECO:0007669"/>
    <property type="project" value="InterPro"/>
</dbReference>
<dbReference type="InterPro" id="IPR025662">
    <property type="entry name" value="Sigma_54_int_dom_ATP-bd_1"/>
</dbReference>
<reference evidence="8" key="2">
    <citation type="submission" date="2021-08" db="EMBL/GenBank/DDBJ databases">
        <authorList>
            <person name="Dalcin Martins P."/>
        </authorList>
    </citation>
    <scope>NUCLEOTIDE SEQUENCE</scope>
    <source>
        <strain evidence="8">MAG_39</strain>
    </source>
</reference>
<dbReference type="SMART" id="SM00382">
    <property type="entry name" value="AAA"/>
    <property type="match status" value="1"/>
</dbReference>
<dbReference type="GO" id="GO:0006355">
    <property type="term" value="P:regulation of DNA-templated transcription"/>
    <property type="evidence" value="ECO:0007669"/>
    <property type="project" value="InterPro"/>
</dbReference>
<evidence type="ECO:0000313" key="9">
    <source>
        <dbReference type="Proteomes" id="UP000705867"/>
    </source>
</evidence>
<dbReference type="Gene3D" id="1.10.8.60">
    <property type="match status" value="1"/>
</dbReference>
<dbReference type="Gene3D" id="1.10.10.60">
    <property type="entry name" value="Homeodomain-like"/>
    <property type="match status" value="1"/>
</dbReference>
<dbReference type="InterPro" id="IPR058031">
    <property type="entry name" value="AAA_lid_NorR"/>
</dbReference>
<evidence type="ECO:0000256" key="1">
    <source>
        <dbReference type="ARBA" id="ARBA00022741"/>
    </source>
</evidence>
<accession>A0A953JEA1</accession>
<keyword evidence="3" id="KW-0805">Transcription regulation</keyword>